<proteinExistence type="predicted"/>
<reference evidence="2" key="1">
    <citation type="submission" date="2020-08" db="EMBL/GenBank/DDBJ databases">
        <title>Plant Genome Project.</title>
        <authorList>
            <person name="Zhang R.-G."/>
        </authorList>
    </citation>
    <scope>NUCLEOTIDE SEQUENCE</scope>
    <source>
        <strain evidence="2">WSP0</strain>
        <tissue evidence="2">Leaf</tissue>
    </source>
</reference>
<comment type="caution">
    <text evidence="2">The sequence shown here is derived from an EMBL/GenBank/DDBJ whole genome shotgun (WGS) entry which is preliminary data.</text>
</comment>
<feature type="coiled-coil region" evidence="1">
    <location>
        <begin position="180"/>
        <end position="207"/>
    </location>
</feature>
<name>A0AAV6ITA9_9ERIC</name>
<evidence type="ECO:0000256" key="1">
    <source>
        <dbReference type="SAM" id="Coils"/>
    </source>
</evidence>
<dbReference type="GO" id="GO:0003917">
    <property type="term" value="F:DNA topoisomerase type I (single strand cut, ATP-independent) activity"/>
    <property type="evidence" value="ECO:0007669"/>
    <property type="project" value="InterPro"/>
</dbReference>
<dbReference type="GO" id="GO:0003677">
    <property type="term" value="F:DNA binding"/>
    <property type="evidence" value="ECO:0007669"/>
    <property type="project" value="InterPro"/>
</dbReference>
<evidence type="ECO:0000313" key="2">
    <source>
        <dbReference type="EMBL" id="KAG5531981.1"/>
    </source>
</evidence>
<dbReference type="EMBL" id="JACTNZ010000009">
    <property type="protein sequence ID" value="KAG5531981.1"/>
    <property type="molecule type" value="Genomic_DNA"/>
</dbReference>
<dbReference type="GO" id="GO:0006265">
    <property type="term" value="P:DNA topological change"/>
    <property type="evidence" value="ECO:0007669"/>
    <property type="project" value="InterPro"/>
</dbReference>
<evidence type="ECO:0000313" key="3">
    <source>
        <dbReference type="Proteomes" id="UP000823749"/>
    </source>
</evidence>
<dbReference type="InterPro" id="IPR014727">
    <property type="entry name" value="TopoI_cat_a/b-sub_euk"/>
</dbReference>
<keyword evidence="3" id="KW-1185">Reference proteome</keyword>
<dbReference type="GO" id="GO:0005694">
    <property type="term" value="C:chromosome"/>
    <property type="evidence" value="ECO:0007669"/>
    <property type="project" value="InterPro"/>
</dbReference>
<sequence>MRNKILRCKYNLSLPFKDKLAFSPRSLMFSIMEFYNSRVLGGCVSDIKYFGEMEGLKGRTCNWSRTPLNLTLKDPNILCLMIHFEKDELRNQGDPNKEEGAFSNLEKQIKDTETYCLVAKDPEDIALNDSIPEEVKISVWPMGSHKLFSAYFYGLQSFSESSSLSIIHQCTVSKSHSAPMTNLNEKIEELKGILDELKTDLARVKKGKSLLKGADGKPKKNLNPEAGLMVTRYQKLHWLNVKGENEKEVKKIALCINQSNVCYEIGIERYCASNREKSHTSRQIV</sequence>
<dbReference type="Proteomes" id="UP000823749">
    <property type="component" value="Chromosome 9"/>
</dbReference>
<protein>
    <submittedName>
        <fullName evidence="2">Uncharacterized protein</fullName>
    </submittedName>
</protein>
<keyword evidence="1" id="KW-0175">Coiled coil</keyword>
<organism evidence="2 3">
    <name type="scientific">Rhododendron griersonianum</name>
    <dbReference type="NCBI Taxonomy" id="479676"/>
    <lineage>
        <taxon>Eukaryota</taxon>
        <taxon>Viridiplantae</taxon>
        <taxon>Streptophyta</taxon>
        <taxon>Embryophyta</taxon>
        <taxon>Tracheophyta</taxon>
        <taxon>Spermatophyta</taxon>
        <taxon>Magnoliopsida</taxon>
        <taxon>eudicotyledons</taxon>
        <taxon>Gunneridae</taxon>
        <taxon>Pentapetalae</taxon>
        <taxon>asterids</taxon>
        <taxon>Ericales</taxon>
        <taxon>Ericaceae</taxon>
        <taxon>Ericoideae</taxon>
        <taxon>Rhodoreae</taxon>
        <taxon>Rhododendron</taxon>
    </lineage>
</organism>
<dbReference type="AlphaFoldDB" id="A0AAV6ITA9"/>
<accession>A0AAV6ITA9</accession>
<dbReference type="Gene3D" id="1.10.132.10">
    <property type="match status" value="1"/>
</dbReference>
<gene>
    <name evidence="2" type="ORF">RHGRI_026558</name>
</gene>